<name>A0AAW0GLC1_9APHY</name>
<feature type="transmembrane region" description="Helical" evidence="6">
    <location>
        <begin position="22"/>
        <end position="43"/>
    </location>
</feature>
<dbReference type="EMBL" id="JASBNA010000002">
    <property type="protein sequence ID" value="KAK7694236.1"/>
    <property type="molecule type" value="Genomic_DNA"/>
</dbReference>
<comment type="subcellular location">
    <subcellularLocation>
        <location evidence="1">Membrane</location>
        <topology evidence="1">Multi-pass membrane protein</topology>
    </subcellularLocation>
</comment>
<sequence length="238" mass="26051">MALHNVLELASRASDQYDRGDISFIIACGALVFFMVPGVAFLYSGLSRRKSALSLIWAVAASNAVVIFHWYFWGYSLAFSPTATNGFIGNLKHFGLQGVLDAASPGSPLIPELLYSFYQMEFACVTVAILMGAIAERGRVLPAMVFTFIWMTLVYCPLACWAWAVNGWGFKWGVLDYAGSCLVLGSSIIQSCSCGRVQAAALLRLEVVLAVWPIPGHLADGPRRNYLTSVRTTFQWSV</sequence>
<dbReference type="Pfam" id="PF00909">
    <property type="entry name" value="Ammonium_transp"/>
    <property type="match status" value="1"/>
</dbReference>
<dbReference type="Gene3D" id="1.10.3430.10">
    <property type="entry name" value="Ammonium transporter AmtB like domains"/>
    <property type="match status" value="1"/>
</dbReference>
<keyword evidence="4 6" id="KW-1133">Transmembrane helix</keyword>
<evidence type="ECO:0000256" key="1">
    <source>
        <dbReference type="ARBA" id="ARBA00004141"/>
    </source>
</evidence>
<accession>A0AAW0GLC1</accession>
<feature type="transmembrane region" description="Helical" evidence="6">
    <location>
        <begin position="141"/>
        <end position="164"/>
    </location>
</feature>
<keyword evidence="3 6" id="KW-0812">Transmembrane</keyword>
<evidence type="ECO:0000256" key="5">
    <source>
        <dbReference type="ARBA" id="ARBA00023136"/>
    </source>
</evidence>
<protein>
    <recommendedName>
        <fullName evidence="7">Ammonium transporter AmtB-like domain-containing protein</fullName>
    </recommendedName>
</protein>
<proteinExistence type="inferred from homology"/>
<comment type="similarity">
    <text evidence="2">Belongs to the ammonia transporter channel (TC 1.A.11.2) family.</text>
</comment>
<dbReference type="PANTHER" id="PTHR43029:SF4">
    <property type="entry name" value="AMMONIUM TRANSPORTER MEP1-RELATED"/>
    <property type="match status" value="1"/>
</dbReference>
<evidence type="ECO:0000313" key="9">
    <source>
        <dbReference type="Proteomes" id="UP001385951"/>
    </source>
</evidence>
<keyword evidence="9" id="KW-1185">Reference proteome</keyword>
<dbReference type="InterPro" id="IPR029020">
    <property type="entry name" value="Ammonium/urea_transptr"/>
</dbReference>
<dbReference type="PANTHER" id="PTHR43029">
    <property type="entry name" value="AMMONIUM TRANSPORTER MEP2"/>
    <property type="match status" value="1"/>
</dbReference>
<keyword evidence="5 6" id="KW-0472">Membrane</keyword>
<dbReference type="GO" id="GO:0008519">
    <property type="term" value="F:ammonium channel activity"/>
    <property type="evidence" value="ECO:0007669"/>
    <property type="project" value="InterPro"/>
</dbReference>
<gene>
    <name evidence="8" type="ORF">QCA50_001416</name>
</gene>
<feature type="transmembrane region" description="Helical" evidence="6">
    <location>
        <begin position="55"/>
        <end position="73"/>
    </location>
</feature>
<dbReference type="Proteomes" id="UP001385951">
    <property type="component" value="Unassembled WGS sequence"/>
</dbReference>
<evidence type="ECO:0000259" key="7">
    <source>
        <dbReference type="Pfam" id="PF00909"/>
    </source>
</evidence>
<evidence type="ECO:0000256" key="4">
    <source>
        <dbReference type="ARBA" id="ARBA00022989"/>
    </source>
</evidence>
<evidence type="ECO:0000313" key="8">
    <source>
        <dbReference type="EMBL" id="KAK7694236.1"/>
    </source>
</evidence>
<feature type="transmembrane region" description="Helical" evidence="6">
    <location>
        <begin position="113"/>
        <end position="134"/>
    </location>
</feature>
<dbReference type="InterPro" id="IPR024041">
    <property type="entry name" value="NH4_transpt_AmtB-like_dom"/>
</dbReference>
<organism evidence="8 9">
    <name type="scientific">Cerrena zonata</name>
    <dbReference type="NCBI Taxonomy" id="2478898"/>
    <lineage>
        <taxon>Eukaryota</taxon>
        <taxon>Fungi</taxon>
        <taxon>Dikarya</taxon>
        <taxon>Basidiomycota</taxon>
        <taxon>Agaricomycotina</taxon>
        <taxon>Agaricomycetes</taxon>
        <taxon>Polyporales</taxon>
        <taxon>Cerrenaceae</taxon>
        <taxon>Cerrena</taxon>
    </lineage>
</organism>
<reference evidence="8 9" key="1">
    <citation type="submission" date="2022-09" db="EMBL/GenBank/DDBJ databases">
        <authorList>
            <person name="Palmer J.M."/>
        </authorList>
    </citation>
    <scope>NUCLEOTIDE SEQUENCE [LARGE SCALE GENOMIC DNA]</scope>
    <source>
        <strain evidence="8 9">DSM 7382</strain>
    </source>
</reference>
<evidence type="ECO:0000256" key="3">
    <source>
        <dbReference type="ARBA" id="ARBA00022692"/>
    </source>
</evidence>
<comment type="caution">
    <text evidence="8">The sequence shown here is derived from an EMBL/GenBank/DDBJ whole genome shotgun (WGS) entry which is preliminary data.</text>
</comment>
<dbReference type="SUPFAM" id="SSF111352">
    <property type="entry name" value="Ammonium transporter"/>
    <property type="match status" value="1"/>
</dbReference>
<dbReference type="InterPro" id="IPR001905">
    <property type="entry name" value="Ammonium_transpt"/>
</dbReference>
<dbReference type="GO" id="GO:0005886">
    <property type="term" value="C:plasma membrane"/>
    <property type="evidence" value="ECO:0007669"/>
    <property type="project" value="TreeGrafter"/>
</dbReference>
<dbReference type="AlphaFoldDB" id="A0AAW0GLC1"/>
<feature type="domain" description="Ammonium transporter AmtB-like" evidence="7">
    <location>
        <begin position="24"/>
        <end position="183"/>
    </location>
</feature>
<evidence type="ECO:0000256" key="2">
    <source>
        <dbReference type="ARBA" id="ARBA00005887"/>
    </source>
</evidence>
<evidence type="ECO:0000256" key="6">
    <source>
        <dbReference type="SAM" id="Phobius"/>
    </source>
</evidence>